<dbReference type="Gene3D" id="2.60.40.10">
    <property type="entry name" value="Immunoglobulins"/>
    <property type="match status" value="1"/>
</dbReference>
<evidence type="ECO:0000256" key="3">
    <source>
        <dbReference type="ARBA" id="ARBA00023043"/>
    </source>
</evidence>
<feature type="region of interest" description="Disordered" evidence="7">
    <location>
        <begin position="608"/>
        <end position="636"/>
    </location>
</feature>
<feature type="region of interest" description="Disordered" evidence="7">
    <location>
        <begin position="971"/>
        <end position="1006"/>
    </location>
</feature>
<evidence type="ECO:0000256" key="4">
    <source>
        <dbReference type="ARBA" id="ARBA00023159"/>
    </source>
</evidence>
<reference evidence="9 10" key="1">
    <citation type="journal article" date="2024" name="Nat. Commun.">
        <title>Phylogenomics reveals the evolutionary origins of lichenization in chlorophyte algae.</title>
        <authorList>
            <person name="Puginier C."/>
            <person name="Libourel C."/>
            <person name="Otte J."/>
            <person name="Skaloud P."/>
            <person name="Haon M."/>
            <person name="Grisel S."/>
            <person name="Petersen M."/>
            <person name="Berrin J.G."/>
            <person name="Delaux P.M."/>
            <person name="Dal Grande F."/>
            <person name="Keller J."/>
        </authorList>
    </citation>
    <scope>NUCLEOTIDE SEQUENCE [LARGE SCALE GENOMIC DNA]</scope>
    <source>
        <strain evidence="9 10">SAG 2145</strain>
    </source>
</reference>
<dbReference type="GO" id="GO:0006357">
    <property type="term" value="P:regulation of transcription by RNA polymerase II"/>
    <property type="evidence" value="ECO:0007669"/>
    <property type="project" value="TreeGrafter"/>
</dbReference>
<feature type="region of interest" description="Disordered" evidence="7">
    <location>
        <begin position="1"/>
        <end position="36"/>
    </location>
</feature>
<feature type="compositionally biased region" description="Polar residues" evidence="7">
    <location>
        <begin position="861"/>
        <end position="882"/>
    </location>
</feature>
<feature type="compositionally biased region" description="Low complexity" evidence="7">
    <location>
        <begin position="223"/>
        <end position="248"/>
    </location>
</feature>
<keyword evidence="3" id="KW-0040">ANK repeat</keyword>
<keyword evidence="6" id="KW-0539">Nucleus</keyword>
<comment type="subcellular location">
    <subcellularLocation>
        <location evidence="1">Nucleus</location>
    </subcellularLocation>
</comment>
<proteinExistence type="inferred from homology"/>
<sequence>MTSVVPTTPRFGGKDSKALGPVASPLDPRDPELGPPAREALRKGSVSWLKNTEVRDMLLYHSRFRVKIAKDPPWLPAGGSIFLFDRKAVRFFRKDGHNWRKKPDGKSVRETHEKLKVGNLDVLNCYYAHADLEDGQQLQRRAYWLLDLTEDKDLVLVHYLHIVKPPPAGSEPLDTSSATPGSARASAPTRFQNPAATDMLADTVPGSLSRAPSPMQHSDREPSFPGHSSRGSCSSPSPMMLDLQAPAASLPPPDPYMPLLPSMSLDSFFTAVDDHQGHSLRPLPSNGSSINLEPIILDSFSDAAELQPGVPMDSLTLPANLGNEWRAPTPEVKFEECAMPDGQPANIVAAGQPTRGTHDPPRLTLSPGPIFGAPFAFSFGMPQRTSPAPSSPASRGPQQNASLDSLVPTSFPFPNLSINAHSIDGIAQAAGNIPGSSVRSSQAGLGTATPAPIYPMTSLDARAQGMTPGRAPLAGHVSRPVIPATLTGSGGTASAFQGAFARMLPPSSLMGFPPSQPETGAQEPQQHSSRRRSVDMGCGKPHQSEGLAASLDANRQHGAKRRSLDISRSWASQEHPPWTKGAQPLSHLAHLSDTVRRAASMGSVLSKASHVLSQQRRPLEQNQPGQGQSLQQQEQPRLQLPVTALPSWPSSQASASEPGAQLRRYPDAYQMQAEAASLKAQLASLQYPISFPSAGVGAGQSGAAPPPPSAVLASRYGSQAPQPYSSAIAATPTLGSMQSLDNAGQPPQFMRSTAAATSIPRSTQLMGNSGLPSLHGSSAPAGFSNSTDMLQALQASDHGSGCPKPGSVPLVPVPAQMPDPAANASLDQMVERTREYRRQQAGRVASSGASQGSGLPGAFNLSASLPTQTVAPVPKDSNSSGSKDSEGRAQRRFVSPFALAAAPITLDDDTDSDSKSASVHTQKSRALSPTSSMTQPLSTAMGAAGQDLTAWRSGNMQLGSDELQPGASIIAPSLGISSTGSPPNQPGASSSLKDCRGQGSSNGPIPQASIQELLVADYAPEWDFTPGGSKLLVSGSFESCQGPLFVMLDGIRVPTQMIRPGTLRCHVPPHKEGMVFMFVSTASGGALSKPLAFSFRAPQRSQMTPQAVCSGLRKILAEEVQLRLIHVLIGARLGQFGSAALQAAQTSAQAASAPPTFPAQDLLLKAFASSQKKDVLGGLLRESLQSFAARASSVSEHQQDAFADRPSPSAVANVMSLCAGLGHDWVLHLLHPAAMRMGQDIKDDWGCTPMQWAQARGQAACAAALLALGAAHLDSLERASTPPGRSWAAAGGSPPSPQPSLSSGLKLLCVSPTPERIMQSPGGGSPSKRMQRKRSRLLFQEHVATALSHDVEPNIELAGMERTMTPGQHAIWREQQDSCAVPGPLPEWRAFDGPSLHTQAIG</sequence>
<feature type="region of interest" description="Disordered" evidence="7">
    <location>
        <begin position="167"/>
        <end position="254"/>
    </location>
</feature>
<dbReference type="InterPro" id="IPR005559">
    <property type="entry name" value="CG-1_dom"/>
</dbReference>
<evidence type="ECO:0000256" key="5">
    <source>
        <dbReference type="ARBA" id="ARBA00023163"/>
    </source>
</evidence>
<feature type="compositionally biased region" description="Polar residues" evidence="7">
    <location>
        <begin position="517"/>
        <end position="527"/>
    </location>
</feature>
<feature type="region of interest" description="Disordered" evidence="7">
    <location>
        <begin position="835"/>
        <end position="889"/>
    </location>
</feature>
<evidence type="ECO:0000256" key="6">
    <source>
        <dbReference type="ARBA" id="ARBA00023242"/>
    </source>
</evidence>
<evidence type="ECO:0000256" key="7">
    <source>
        <dbReference type="SAM" id="MobiDB-lite"/>
    </source>
</evidence>
<dbReference type="SMART" id="SM01076">
    <property type="entry name" value="CG-1"/>
    <property type="match status" value="1"/>
</dbReference>
<evidence type="ECO:0000313" key="10">
    <source>
        <dbReference type="Proteomes" id="UP001438707"/>
    </source>
</evidence>
<accession>A0AAW1RN29</accession>
<keyword evidence="5" id="KW-0804">Transcription</keyword>
<dbReference type="Pfam" id="PF03859">
    <property type="entry name" value="CG-1"/>
    <property type="match status" value="1"/>
</dbReference>
<dbReference type="GO" id="GO:0003690">
    <property type="term" value="F:double-stranded DNA binding"/>
    <property type="evidence" value="ECO:0007669"/>
    <property type="project" value="TreeGrafter"/>
</dbReference>
<feature type="region of interest" description="Disordered" evidence="7">
    <location>
        <begin position="765"/>
        <end position="821"/>
    </location>
</feature>
<dbReference type="PANTHER" id="PTHR23335">
    <property type="entry name" value="CALMODULIN-BINDING TRANSCRIPTION ACTIVATOR CAMTA"/>
    <property type="match status" value="1"/>
</dbReference>
<dbReference type="EMBL" id="JALJOS010000008">
    <property type="protein sequence ID" value="KAK9835470.1"/>
    <property type="molecule type" value="Genomic_DNA"/>
</dbReference>
<feature type="domain" description="CG-1" evidence="8">
    <location>
        <begin position="37"/>
        <end position="168"/>
    </location>
</feature>
<feature type="region of interest" description="Disordered" evidence="7">
    <location>
        <begin position="1277"/>
        <end position="1304"/>
    </location>
</feature>
<feature type="region of interest" description="Disordered" evidence="7">
    <location>
        <begin position="905"/>
        <end position="940"/>
    </location>
</feature>
<comment type="similarity">
    <text evidence="2">Belongs to the CAMTA family.</text>
</comment>
<dbReference type="PANTHER" id="PTHR23335:SF1">
    <property type="entry name" value="CALMODULIN-BINDING TRANSCRIPTION ACTIVATOR, ISOFORM F"/>
    <property type="match status" value="1"/>
</dbReference>
<dbReference type="InterPro" id="IPR014756">
    <property type="entry name" value="Ig_E-set"/>
</dbReference>
<evidence type="ECO:0000259" key="8">
    <source>
        <dbReference type="PROSITE" id="PS51437"/>
    </source>
</evidence>
<dbReference type="PROSITE" id="PS51437">
    <property type="entry name" value="CG_1"/>
    <property type="match status" value="1"/>
</dbReference>
<feature type="compositionally biased region" description="Low complexity" evidence="7">
    <location>
        <begin position="1282"/>
        <end position="1304"/>
    </location>
</feature>
<dbReference type="Proteomes" id="UP001438707">
    <property type="component" value="Unassembled WGS sequence"/>
</dbReference>
<gene>
    <name evidence="9" type="ORF">WJX74_000883</name>
</gene>
<protein>
    <recommendedName>
        <fullName evidence="8">CG-1 domain-containing protein</fullName>
    </recommendedName>
</protein>
<evidence type="ECO:0000256" key="1">
    <source>
        <dbReference type="ARBA" id="ARBA00004123"/>
    </source>
</evidence>
<evidence type="ECO:0000256" key="2">
    <source>
        <dbReference type="ARBA" id="ARBA00008267"/>
    </source>
</evidence>
<feature type="compositionally biased region" description="Polar residues" evidence="7">
    <location>
        <begin position="975"/>
        <end position="1006"/>
    </location>
</feature>
<evidence type="ECO:0000313" key="9">
    <source>
        <dbReference type="EMBL" id="KAK9835470.1"/>
    </source>
</evidence>
<keyword evidence="4" id="KW-0010">Activator</keyword>
<organism evidence="9 10">
    <name type="scientific">Apatococcus lobatus</name>
    <dbReference type="NCBI Taxonomy" id="904363"/>
    <lineage>
        <taxon>Eukaryota</taxon>
        <taxon>Viridiplantae</taxon>
        <taxon>Chlorophyta</taxon>
        <taxon>core chlorophytes</taxon>
        <taxon>Trebouxiophyceae</taxon>
        <taxon>Chlorellales</taxon>
        <taxon>Chlorellaceae</taxon>
        <taxon>Apatococcus</taxon>
    </lineage>
</organism>
<feature type="region of interest" description="Disordered" evidence="7">
    <location>
        <begin position="381"/>
        <end position="404"/>
    </location>
</feature>
<feature type="region of interest" description="Disordered" evidence="7">
    <location>
        <begin position="506"/>
        <end position="585"/>
    </location>
</feature>
<comment type="caution">
    <text evidence="9">The sequence shown here is derived from an EMBL/GenBank/DDBJ whole genome shotgun (WGS) entry which is preliminary data.</text>
</comment>
<keyword evidence="10" id="KW-1185">Reference proteome</keyword>
<feature type="compositionally biased region" description="Polar residues" evidence="7">
    <location>
        <begin position="919"/>
        <end position="938"/>
    </location>
</feature>
<name>A0AAW1RN29_9CHLO</name>
<feature type="compositionally biased region" description="Low complexity" evidence="7">
    <location>
        <begin position="621"/>
        <end position="636"/>
    </location>
</feature>
<dbReference type="GO" id="GO:0003712">
    <property type="term" value="F:transcription coregulator activity"/>
    <property type="evidence" value="ECO:0007669"/>
    <property type="project" value="TreeGrafter"/>
</dbReference>
<dbReference type="InterPro" id="IPR013783">
    <property type="entry name" value="Ig-like_fold"/>
</dbReference>
<dbReference type="SUPFAM" id="SSF81296">
    <property type="entry name" value="E set domains"/>
    <property type="match status" value="1"/>
</dbReference>
<dbReference type="GO" id="GO:0005634">
    <property type="term" value="C:nucleus"/>
    <property type="evidence" value="ECO:0007669"/>
    <property type="project" value="UniProtKB-SubCell"/>
</dbReference>